<accession>A0A8T0RTN9</accession>
<evidence type="ECO:0000313" key="2">
    <source>
        <dbReference type="EMBL" id="KAG2588086.1"/>
    </source>
</evidence>
<feature type="compositionally biased region" description="Basic and acidic residues" evidence="1">
    <location>
        <begin position="30"/>
        <end position="57"/>
    </location>
</feature>
<feature type="compositionally biased region" description="Polar residues" evidence="1">
    <location>
        <begin position="1"/>
        <end position="11"/>
    </location>
</feature>
<organism evidence="2 3">
    <name type="scientific">Panicum virgatum</name>
    <name type="common">Blackwell switchgrass</name>
    <dbReference type="NCBI Taxonomy" id="38727"/>
    <lineage>
        <taxon>Eukaryota</taxon>
        <taxon>Viridiplantae</taxon>
        <taxon>Streptophyta</taxon>
        <taxon>Embryophyta</taxon>
        <taxon>Tracheophyta</taxon>
        <taxon>Spermatophyta</taxon>
        <taxon>Magnoliopsida</taxon>
        <taxon>Liliopsida</taxon>
        <taxon>Poales</taxon>
        <taxon>Poaceae</taxon>
        <taxon>PACMAD clade</taxon>
        <taxon>Panicoideae</taxon>
        <taxon>Panicodae</taxon>
        <taxon>Paniceae</taxon>
        <taxon>Panicinae</taxon>
        <taxon>Panicum</taxon>
        <taxon>Panicum sect. Hiantes</taxon>
    </lineage>
</organism>
<feature type="compositionally biased region" description="Basic residues" evidence="1">
    <location>
        <begin position="17"/>
        <end position="29"/>
    </location>
</feature>
<dbReference type="EMBL" id="CM029046">
    <property type="protein sequence ID" value="KAG2588086.1"/>
    <property type="molecule type" value="Genomic_DNA"/>
</dbReference>
<evidence type="ECO:0000256" key="1">
    <source>
        <dbReference type="SAM" id="MobiDB-lite"/>
    </source>
</evidence>
<comment type="caution">
    <text evidence="2">The sequence shown here is derived from an EMBL/GenBank/DDBJ whole genome shotgun (WGS) entry which is preliminary data.</text>
</comment>
<proteinExistence type="predicted"/>
<reference evidence="2" key="1">
    <citation type="submission" date="2020-05" db="EMBL/GenBank/DDBJ databases">
        <title>WGS assembly of Panicum virgatum.</title>
        <authorList>
            <person name="Lovell J.T."/>
            <person name="Jenkins J."/>
            <person name="Shu S."/>
            <person name="Juenger T.E."/>
            <person name="Schmutz J."/>
        </authorList>
    </citation>
    <scope>NUCLEOTIDE SEQUENCE</scope>
    <source>
        <strain evidence="2">AP13</strain>
    </source>
</reference>
<dbReference type="Proteomes" id="UP000823388">
    <property type="component" value="Chromosome 5N"/>
</dbReference>
<sequence length="100" mass="11689">MRSSAELQQHHQPNHQERRRRKQRTSRNSKSREDPNLRRQIRRATEGNKSDQEEPHELVAGIGSNAGEVEEELGDFIPLWRRRPHLAAAVGKRYPTFRGT</sequence>
<gene>
    <name evidence="2" type="ORF">PVAP13_5NG204681</name>
</gene>
<name>A0A8T0RTN9_PANVG</name>
<dbReference type="AlphaFoldDB" id="A0A8T0RTN9"/>
<keyword evidence="3" id="KW-1185">Reference proteome</keyword>
<evidence type="ECO:0000313" key="3">
    <source>
        <dbReference type="Proteomes" id="UP000823388"/>
    </source>
</evidence>
<protein>
    <submittedName>
        <fullName evidence="2">Uncharacterized protein</fullName>
    </submittedName>
</protein>
<feature type="region of interest" description="Disordered" evidence="1">
    <location>
        <begin position="1"/>
        <end position="68"/>
    </location>
</feature>